<dbReference type="Gene3D" id="3.30.1050.10">
    <property type="entry name" value="SCP2 sterol-binding domain"/>
    <property type="match status" value="1"/>
</dbReference>
<evidence type="ECO:0000259" key="4">
    <source>
        <dbReference type="Pfam" id="PF02036"/>
    </source>
</evidence>
<dbReference type="InterPro" id="IPR003033">
    <property type="entry name" value="SCP2_sterol-bd_dom"/>
</dbReference>
<dbReference type="GO" id="GO:0016491">
    <property type="term" value="F:oxidoreductase activity"/>
    <property type="evidence" value="ECO:0007669"/>
    <property type="project" value="UniProtKB-KW"/>
</dbReference>
<name>A0A1Y3PW43_9BACI</name>
<dbReference type="AlphaFoldDB" id="A0A1Y3PW43"/>
<dbReference type="SUPFAM" id="SSF55718">
    <property type="entry name" value="SCP-like"/>
    <property type="match status" value="1"/>
</dbReference>
<protein>
    <submittedName>
        <fullName evidence="5">Sterol-binding protein</fullName>
    </submittedName>
</protein>
<dbReference type="Proteomes" id="UP000196475">
    <property type="component" value="Unassembled WGS sequence"/>
</dbReference>
<feature type="domain" description="SCP2" evidence="4">
    <location>
        <begin position="22"/>
        <end position="111"/>
    </location>
</feature>
<keyword evidence="3" id="KW-0560">Oxidoreductase</keyword>
<comment type="caution">
    <text evidence="5">The sequence shown here is derived from an EMBL/GenBank/DDBJ whole genome shotgun (WGS) entry which is preliminary data.</text>
</comment>
<gene>
    <name evidence="5" type="ORF">BAA01_16060</name>
</gene>
<keyword evidence="2" id="KW-0521">NADP</keyword>
<proteinExistence type="inferred from homology"/>
<evidence type="ECO:0000313" key="6">
    <source>
        <dbReference type="Proteomes" id="UP000196475"/>
    </source>
</evidence>
<dbReference type="InterPro" id="IPR036527">
    <property type="entry name" value="SCP2_sterol-bd_dom_sf"/>
</dbReference>
<comment type="similarity">
    <text evidence="1">Belongs to the short-chain dehydrogenases/reductases (SDR) family.</text>
</comment>
<dbReference type="PANTHER" id="PTHR42808">
    <property type="entry name" value="HYDROXYSTEROID DEHYDROGENASE-LIKE PROTEIN 2"/>
    <property type="match status" value="1"/>
</dbReference>
<evidence type="ECO:0000256" key="3">
    <source>
        <dbReference type="ARBA" id="ARBA00023002"/>
    </source>
</evidence>
<evidence type="ECO:0000256" key="2">
    <source>
        <dbReference type="ARBA" id="ARBA00022857"/>
    </source>
</evidence>
<dbReference type="Pfam" id="PF02036">
    <property type="entry name" value="SCP2"/>
    <property type="match status" value="1"/>
</dbReference>
<reference evidence="6" key="1">
    <citation type="submission" date="2016-06" db="EMBL/GenBank/DDBJ databases">
        <authorList>
            <person name="Nascimento L."/>
            <person name="Pereira R.V."/>
            <person name="Martins L.F."/>
            <person name="Quaggio R.B."/>
            <person name="Silva A.M."/>
            <person name="Setubal J.C."/>
        </authorList>
    </citation>
    <scope>NUCLEOTIDE SEQUENCE [LARGE SCALE GENOMIC DNA]</scope>
</reference>
<evidence type="ECO:0000313" key="5">
    <source>
        <dbReference type="EMBL" id="OUM90357.1"/>
    </source>
</evidence>
<dbReference type="PANTHER" id="PTHR42808:SF3">
    <property type="entry name" value="HYDROXYSTEROID DEHYDROGENASE-LIKE PROTEIN 2"/>
    <property type="match status" value="1"/>
</dbReference>
<sequence length="116" mass="12338">MTNANKPSMKEVFQMIHAALQTNPAATEGASGVYQFNLTGDDGGTYQIIIDDQGARAVEGTEKEADCILAMDAEDYRQLIAGSLNATEAFMSGRLTIQGDLGVALKLQGLLSSFSF</sequence>
<evidence type="ECO:0000256" key="1">
    <source>
        <dbReference type="ARBA" id="ARBA00006484"/>
    </source>
</evidence>
<dbReference type="InterPro" id="IPR051935">
    <property type="entry name" value="HSDL2"/>
</dbReference>
<dbReference type="EMBL" id="LZRT01000019">
    <property type="protein sequence ID" value="OUM90357.1"/>
    <property type="molecule type" value="Genomic_DNA"/>
</dbReference>
<accession>A0A1Y3PW43</accession>
<organism evidence="5 6">
    <name type="scientific">Bacillus thermozeamaize</name>
    <dbReference type="NCBI Taxonomy" id="230954"/>
    <lineage>
        <taxon>Bacteria</taxon>
        <taxon>Bacillati</taxon>
        <taxon>Bacillota</taxon>
        <taxon>Bacilli</taxon>
        <taxon>Bacillales</taxon>
        <taxon>Bacillaceae</taxon>
        <taxon>Bacillus</taxon>
    </lineage>
</organism>